<dbReference type="InterPro" id="IPR011006">
    <property type="entry name" value="CheY-like_superfamily"/>
</dbReference>
<dbReference type="SUPFAM" id="SSF52172">
    <property type="entry name" value="CheY-like"/>
    <property type="match status" value="1"/>
</dbReference>
<feature type="domain" description="Response regulatory" evidence="3">
    <location>
        <begin position="23"/>
        <end position="141"/>
    </location>
</feature>
<dbReference type="InterPro" id="IPR050595">
    <property type="entry name" value="Bact_response_regulator"/>
</dbReference>
<dbReference type="Pfam" id="PF00072">
    <property type="entry name" value="Response_reg"/>
    <property type="match status" value="1"/>
</dbReference>
<dbReference type="Gene3D" id="3.40.50.2300">
    <property type="match status" value="1"/>
</dbReference>
<organism evidence="4 5">
    <name type="scientific">Anabaenopsis circularis NIES-21</name>
    <dbReference type="NCBI Taxonomy" id="1085406"/>
    <lineage>
        <taxon>Bacteria</taxon>
        <taxon>Bacillati</taxon>
        <taxon>Cyanobacteriota</taxon>
        <taxon>Cyanophyceae</taxon>
        <taxon>Nostocales</taxon>
        <taxon>Nodulariaceae</taxon>
        <taxon>Anabaenopsis</taxon>
    </lineage>
</organism>
<dbReference type="GO" id="GO:0000160">
    <property type="term" value="P:phosphorelay signal transduction system"/>
    <property type="evidence" value="ECO:0007669"/>
    <property type="project" value="InterPro"/>
</dbReference>
<proteinExistence type="predicted"/>
<protein>
    <submittedName>
        <fullName evidence="4">Response regulator receiver domain protein</fullName>
    </submittedName>
</protein>
<reference evidence="4 5" key="1">
    <citation type="submission" date="2017-06" db="EMBL/GenBank/DDBJ databases">
        <title>Genome sequencing of cyanobaciteial culture collection at National Institute for Environmental Studies (NIES).</title>
        <authorList>
            <person name="Hirose Y."/>
            <person name="Shimura Y."/>
            <person name="Fujisawa T."/>
            <person name="Nakamura Y."/>
            <person name="Kawachi M."/>
        </authorList>
    </citation>
    <scope>NUCLEOTIDE SEQUENCE [LARGE SCALE GENOMIC DNA]</scope>
    <source>
        <strain evidence="4 5">NIES-21</strain>
        <plasmid evidence="5">Plasmid2 dna</plasmid>
    </source>
</reference>
<evidence type="ECO:0000256" key="1">
    <source>
        <dbReference type="ARBA" id="ARBA00022553"/>
    </source>
</evidence>
<evidence type="ECO:0000313" key="5">
    <source>
        <dbReference type="Proteomes" id="UP000218287"/>
    </source>
</evidence>
<name>A0A1Z4GRA7_9CYAN</name>
<dbReference type="PANTHER" id="PTHR44591:SF22">
    <property type="entry name" value="CHEY SUBFAMILY"/>
    <property type="match status" value="1"/>
</dbReference>
<keyword evidence="5" id="KW-1185">Reference proteome</keyword>
<dbReference type="EMBL" id="AP018176">
    <property type="protein sequence ID" value="BAY20029.1"/>
    <property type="molecule type" value="Genomic_DNA"/>
</dbReference>
<keyword evidence="1 2" id="KW-0597">Phosphoprotein</keyword>
<dbReference type="InterPro" id="IPR001789">
    <property type="entry name" value="Sig_transdc_resp-reg_receiver"/>
</dbReference>
<dbReference type="PANTHER" id="PTHR44591">
    <property type="entry name" value="STRESS RESPONSE REGULATOR PROTEIN 1"/>
    <property type="match status" value="1"/>
</dbReference>
<evidence type="ECO:0000313" key="4">
    <source>
        <dbReference type="EMBL" id="BAY20029.1"/>
    </source>
</evidence>
<evidence type="ECO:0000259" key="3">
    <source>
        <dbReference type="PROSITE" id="PS50110"/>
    </source>
</evidence>
<feature type="modified residue" description="4-aspartylphosphate" evidence="2">
    <location>
        <position position="73"/>
    </location>
</feature>
<geneLocation type="plasmid" evidence="5">
    <name>Plasmid2 dna</name>
</geneLocation>
<keyword evidence="4" id="KW-0614">Plasmid</keyword>
<evidence type="ECO:0000256" key="2">
    <source>
        <dbReference type="PROSITE-ProRule" id="PRU00169"/>
    </source>
</evidence>
<sequence length="143" mass="15723">MTKRVSTVGVTLNIMPSSYGDRCILVVDDEPELSRIVKVTLERLKGWTVLTSESAQAGLEQAKGQHPDVILLDLNLDVDGEGLALLQTLKTNLITQSIPVILFTATDPSDDRLELSPFDLAGIIFKPFNVLHLADEIIKQLGW</sequence>
<dbReference type="PROSITE" id="PS50110">
    <property type="entry name" value="RESPONSE_REGULATORY"/>
    <property type="match status" value="1"/>
</dbReference>
<accession>A0A1Z4GRA7</accession>
<dbReference type="AlphaFoldDB" id="A0A1Z4GRA7"/>
<dbReference type="Proteomes" id="UP000218287">
    <property type="component" value="Plasmid Plasmid2 dna"/>
</dbReference>
<dbReference type="SMART" id="SM00448">
    <property type="entry name" value="REC"/>
    <property type="match status" value="1"/>
</dbReference>
<gene>
    <name evidence="4" type="ORF">NIES21_58990</name>
</gene>